<dbReference type="SUPFAM" id="SSF46785">
    <property type="entry name" value="Winged helix' DNA-binding domain"/>
    <property type="match status" value="1"/>
</dbReference>
<keyword evidence="6" id="KW-1185">Reference proteome</keyword>
<dbReference type="InterPro" id="IPR008920">
    <property type="entry name" value="TF_FadR/GntR_C"/>
</dbReference>
<dbReference type="Pfam" id="PF07729">
    <property type="entry name" value="FCD"/>
    <property type="match status" value="1"/>
</dbReference>
<dbReference type="InterPro" id="IPR000524">
    <property type="entry name" value="Tscrpt_reg_HTH_GntR"/>
</dbReference>
<dbReference type="Gene3D" id="1.10.10.10">
    <property type="entry name" value="Winged helix-like DNA-binding domain superfamily/Winged helix DNA-binding domain"/>
    <property type="match status" value="1"/>
</dbReference>
<dbReference type="SUPFAM" id="SSF48008">
    <property type="entry name" value="GntR ligand-binding domain-like"/>
    <property type="match status" value="1"/>
</dbReference>
<sequence>MADDPHFTLSDRAFHLIRRDIVSGRLEPGSRLRITKMSKSYDIGASPLREALSKLSSEFLVIFEAQRGFSVAPIDAQELRDISRVRCDLESDALARAIRFGDDAWEAGIVAAFYNLSKAEARRSQNAEASIDEWEDRNREFHEALVAACDSEWLKRLRNLLYFQHERYRRISLTNPDPKRNLQAEHQAIMDATLARNTELAVRLSKEHVDLTTRAVLAVIEMPVAEAT</sequence>
<dbReference type="Gene3D" id="1.20.120.530">
    <property type="entry name" value="GntR ligand-binding domain-like"/>
    <property type="match status" value="1"/>
</dbReference>
<evidence type="ECO:0000256" key="1">
    <source>
        <dbReference type="ARBA" id="ARBA00023015"/>
    </source>
</evidence>
<dbReference type="RefSeq" id="WP_220229064.1">
    <property type="nucleotide sequence ID" value="NZ_JAICBX010000002.1"/>
</dbReference>
<feature type="domain" description="HTH gntR-type" evidence="4">
    <location>
        <begin position="7"/>
        <end position="74"/>
    </location>
</feature>
<proteinExistence type="predicted"/>
<accession>A0AAE2ZQ59</accession>
<keyword evidence="2" id="KW-0238">DNA-binding</keyword>
<dbReference type="PANTHER" id="PTHR43537:SF20">
    <property type="entry name" value="HTH-TYPE TRANSCRIPTIONAL REPRESSOR GLAR"/>
    <property type="match status" value="1"/>
</dbReference>
<evidence type="ECO:0000313" key="6">
    <source>
        <dbReference type="Proteomes" id="UP001196509"/>
    </source>
</evidence>
<evidence type="ECO:0000313" key="5">
    <source>
        <dbReference type="EMBL" id="MBW8638443.1"/>
    </source>
</evidence>
<protein>
    <submittedName>
        <fullName evidence="5">FCD domain-containing protein</fullName>
    </submittedName>
</protein>
<dbReference type="SMART" id="SM00345">
    <property type="entry name" value="HTH_GNTR"/>
    <property type="match status" value="1"/>
</dbReference>
<keyword evidence="1" id="KW-0805">Transcription regulation</keyword>
<dbReference type="SMART" id="SM00895">
    <property type="entry name" value="FCD"/>
    <property type="match status" value="1"/>
</dbReference>
<dbReference type="GO" id="GO:0003677">
    <property type="term" value="F:DNA binding"/>
    <property type="evidence" value="ECO:0007669"/>
    <property type="project" value="UniProtKB-KW"/>
</dbReference>
<evidence type="ECO:0000256" key="3">
    <source>
        <dbReference type="ARBA" id="ARBA00023163"/>
    </source>
</evidence>
<reference evidence="5" key="1">
    <citation type="submission" date="2021-08" db="EMBL/GenBank/DDBJ databases">
        <title>Hoeflea bacterium WL0058 sp. nov., isolated from the sediment.</title>
        <authorList>
            <person name="Wang L."/>
            <person name="Zhang D."/>
        </authorList>
    </citation>
    <scope>NUCLEOTIDE SEQUENCE</scope>
    <source>
        <strain evidence="5">WL0058</strain>
    </source>
</reference>
<dbReference type="AlphaFoldDB" id="A0AAE2ZQ59"/>
<gene>
    <name evidence="5" type="ORF">K1W69_14695</name>
</gene>
<dbReference type="PANTHER" id="PTHR43537">
    <property type="entry name" value="TRANSCRIPTIONAL REGULATOR, GNTR FAMILY"/>
    <property type="match status" value="1"/>
</dbReference>
<keyword evidence="3" id="KW-0804">Transcription</keyword>
<comment type="caution">
    <text evidence="5">The sequence shown here is derived from an EMBL/GenBank/DDBJ whole genome shotgun (WGS) entry which is preliminary data.</text>
</comment>
<dbReference type="GO" id="GO:0003700">
    <property type="term" value="F:DNA-binding transcription factor activity"/>
    <property type="evidence" value="ECO:0007669"/>
    <property type="project" value="InterPro"/>
</dbReference>
<organism evidence="5 6">
    <name type="scientific">Flavimaribacter sediminis</name>
    <dbReference type="NCBI Taxonomy" id="2865987"/>
    <lineage>
        <taxon>Bacteria</taxon>
        <taxon>Pseudomonadati</taxon>
        <taxon>Pseudomonadota</taxon>
        <taxon>Alphaproteobacteria</taxon>
        <taxon>Hyphomicrobiales</taxon>
        <taxon>Rhizobiaceae</taxon>
        <taxon>Flavimaribacter</taxon>
    </lineage>
</organism>
<dbReference type="EMBL" id="JAICBX010000002">
    <property type="protein sequence ID" value="MBW8638443.1"/>
    <property type="molecule type" value="Genomic_DNA"/>
</dbReference>
<dbReference type="InterPro" id="IPR036388">
    <property type="entry name" value="WH-like_DNA-bd_sf"/>
</dbReference>
<evidence type="ECO:0000256" key="2">
    <source>
        <dbReference type="ARBA" id="ARBA00023125"/>
    </source>
</evidence>
<evidence type="ECO:0000259" key="4">
    <source>
        <dbReference type="PROSITE" id="PS50949"/>
    </source>
</evidence>
<name>A0AAE2ZQ59_9HYPH</name>
<dbReference type="Proteomes" id="UP001196509">
    <property type="component" value="Unassembled WGS sequence"/>
</dbReference>
<dbReference type="InterPro" id="IPR036390">
    <property type="entry name" value="WH_DNA-bd_sf"/>
</dbReference>
<dbReference type="Pfam" id="PF00392">
    <property type="entry name" value="GntR"/>
    <property type="match status" value="1"/>
</dbReference>
<dbReference type="PROSITE" id="PS50949">
    <property type="entry name" value="HTH_GNTR"/>
    <property type="match status" value="1"/>
</dbReference>
<dbReference type="InterPro" id="IPR011711">
    <property type="entry name" value="GntR_C"/>
</dbReference>